<protein>
    <submittedName>
        <fullName evidence="2">Uncharacterized protein</fullName>
    </submittedName>
</protein>
<reference evidence="2 3" key="1">
    <citation type="journal article" date="2011" name="J. Bacteriol.">
        <title>Complete genome sequence of seawater bacterium Glaciecola nitratireducens FR1064T.</title>
        <authorList>
            <person name="Bian F."/>
            <person name="Qin Q.L."/>
            <person name="Xie B.B."/>
            <person name="Shu Y.L."/>
            <person name="Zhang X.Y."/>
            <person name="Yu Y."/>
            <person name="Chen B."/>
            <person name="Chen X.L."/>
            <person name="Zhou B.C."/>
            <person name="Zhang Y.Z."/>
        </authorList>
    </citation>
    <scope>NUCLEOTIDE SEQUENCE [LARGE SCALE GENOMIC DNA]</scope>
    <source>
        <strain evidence="3">JCM 12485 / KCTC 12276 / FR1064</strain>
    </source>
</reference>
<evidence type="ECO:0000313" key="3">
    <source>
        <dbReference type="Proteomes" id="UP000009282"/>
    </source>
</evidence>
<dbReference type="RefSeq" id="WP_014107725.1">
    <property type="nucleotide sequence ID" value="NC_016041.1"/>
</dbReference>
<gene>
    <name evidence="2" type="ordered locus">GNIT_0706</name>
</gene>
<accession>G4QFR5</accession>
<dbReference type="HOGENOM" id="CLU_2570714_0_0_6"/>
<dbReference type="Proteomes" id="UP000009282">
    <property type="component" value="Chromosome"/>
</dbReference>
<feature type="transmembrane region" description="Helical" evidence="1">
    <location>
        <begin position="46"/>
        <end position="65"/>
    </location>
</feature>
<sequence length="89" mass="10135">MKVSIEEEKLKALWAIESPAIDEHKALEKVLKETQRITAVKDVSSIFVGWVWVIFLGFGASAFSAKRKLELHRQKATSKNENNTNQNNH</sequence>
<keyword evidence="1" id="KW-0812">Transmembrane</keyword>
<dbReference type="KEGG" id="gni:GNIT_0706"/>
<evidence type="ECO:0000256" key="1">
    <source>
        <dbReference type="SAM" id="Phobius"/>
    </source>
</evidence>
<proteinExistence type="predicted"/>
<organism evidence="2 3">
    <name type="scientific">Glaciecola nitratireducens (strain JCM 12485 / KCTC 12276 / FR1064)</name>
    <dbReference type="NCBI Taxonomy" id="1085623"/>
    <lineage>
        <taxon>Bacteria</taxon>
        <taxon>Pseudomonadati</taxon>
        <taxon>Pseudomonadota</taxon>
        <taxon>Gammaproteobacteria</taxon>
        <taxon>Alteromonadales</taxon>
        <taxon>Alteromonadaceae</taxon>
        <taxon>Brumicola</taxon>
    </lineage>
</organism>
<dbReference type="AlphaFoldDB" id="G4QFR5"/>
<evidence type="ECO:0000313" key="2">
    <source>
        <dbReference type="EMBL" id="AEP28850.1"/>
    </source>
</evidence>
<keyword evidence="1" id="KW-0472">Membrane</keyword>
<keyword evidence="1" id="KW-1133">Transmembrane helix</keyword>
<name>G4QFR5_GLANF</name>
<dbReference type="STRING" id="1085623.GNIT_0706"/>
<keyword evidence="3" id="KW-1185">Reference proteome</keyword>
<dbReference type="EMBL" id="CP003060">
    <property type="protein sequence ID" value="AEP28850.1"/>
    <property type="molecule type" value="Genomic_DNA"/>
</dbReference>